<dbReference type="PANTHER" id="PTHR10458:SF22">
    <property type="entry name" value="PEPTIDE DEFORMYLASE"/>
    <property type="match status" value="1"/>
</dbReference>
<feature type="binding site" evidence="4">
    <location>
        <position position="140"/>
    </location>
    <ligand>
        <name>Fe cation</name>
        <dbReference type="ChEBI" id="CHEBI:24875"/>
    </ligand>
</feature>
<dbReference type="InterPro" id="IPR023635">
    <property type="entry name" value="Peptide_deformylase"/>
</dbReference>
<evidence type="ECO:0000256" key="4">
    <source>
        <dbReference type="HAMAP-Rule" id="MF_00163"/>
    </source>
</evidence>
<dbReference type="GO" id="GO:0006412">
    <property type="term" value="P:translation"/>
    <property type="evidence" value="ECO:0007669"/>
    <property type="project" value="UniProtKB-UniRule"/>
</dbReference>
<comment type="cofactor">
    <cofactor evidence="4">
        <name>Fe(2+)</name>
        <dbReference type="ChEBI" id="CHEBI:29033"/>
    </cofactor>
    <text evidence="4">Binds 1 Fe(2+) ion.</text>
</comment>
<dbReference type="PANTHER" id="PTHR10458">
    <property type="entry name" value="PEPTIDE DEFORMYLASE"/>
    <property type="match status" value="1"/>
</dbReference>
<keyword evidence="6" id="KW-1185">Reference proteome</keyword>
<dbReference type="Pfam" id="PF01327">
    <property type="entry name" value="Pep_deformylase"/>
    <property type="match status" value="1"/>
</dbReference>
<dbReference type="Gene3D" id="3.90.45.10">
    <property type="entry name" value="Peptide deformylase"/>
    <property type="match status" value="1"/>
</dbReference>
<proteinExistence type="inferred from homology"/>
<keyword evidence="2 4" id="KW-0479">Metal-binding</keyword>
<accession>A0A1G6GHT3</accession>
<reference evidence="5 6" key="1">
    <citation type="submission" date="2016-09" db="EMBL/GenBank/DDBJ databases">
        <authorList>
            <person name="Capua I."/>
            <person name="De Benedictis P."/>
            <person name="Joannis T."/>
            <person name="Lombin L.H."/>
            <person name="Cattoli G."/>
        </authorList>
    </citation>
    <scope>NUCLEOTIDE SEQUENCE [LARGE SCALE GENOMIC DNA]</scope>
    <source>
        <strain evidence="5 6">A7P-90m</strain>
    </source>
</reference>
<dbReference type="PRINTS" id="PR01576">
    <property type="entry name" value="PDEFORMYLASE"/>
</dbReference>
<dbReference type="AlphaFoldDB" id="A0A1G6GHT3"/>
<feature type="binding site" evidence="4">
    <location>
        <position position="98"/>
    </location>
    <ligand>
        <name>Fe cation</name>
        <dbReference type="ChEBI" id="CHEBI:24875"/>
    </ligand>
</feature>
<dbReference type="Proteomes" id="UP000199452">
    <property type="component" value="Unassembled WGS sequence"/>
</dbReference>
<keyword evidence="3 4" id="KW-0378">Hydrolase</keyword>
<keyword evidence="4" id="KW-0648">Protein biosynthesis</keyword>
<comment type="function">
    <text evidence="4">Removes the formyl group from the N-terminal Met of newly synthesized proteins. Requires at least a dipeptide for an efficient rate of reaction. N-terminal L-methionine is a prerequisite for activity but the enzyme has broad specificity at other positions.</text>
</comment>
<evidence type="ECO:0000256" key="3">
    <source>
        <dbReference type="ARBA" id="ARBA00022801"/>
    </source>
</evidence>
<dbReference type="PIRSF" id="PIRSF004749">
    <property type="entry name" value="Pep_def"/>
    <property type="match status" value="1"/>
</dbReference>
<gene>
    <name evidence="4" type="primary">def</name>
    <name evidence="5" type="ORF">SAMN05216323_100182</name>
</gene>
<dbReference type="EC" id="3.5.1.88" evidence="4"/>
<comment type="similarity">
    <text evidence="1 4">Belongs to the polypeptide deformylase family.</text>
</comment>
<protein>
    <recommendedName>
        <fullName evidence="4">Peptide deformylase</fullName>
        <shortName evidence="4">PDF</shortName>
        <ecNumber evidence="4">3.5.1.88</ecNumber>
    </recommendedName>
    <alternativeName>
        <fullName evidence="4">Polypeptide deformylase</fullName>
    </alternativeName>
</protein>
<dbReference type="NCBIfam" id="TIGR00079">
    <property type="entry name" value="pept_deformyl"/>
    <property type="match status" value="1"/>
</dbReference>
<dbReference type="OrthoDB" id="9784988at2"/>
<dbReference type="GO" id="GO:0046872">
    <property type="term" value="F:metal ion binding"/>
    <property type="evidence" value="ECO:0007669"/>
    <property type="project" value="UniProtKB-KW"/>
</dbReference>
<name>A0A1G6GHT3_9BACT</name>
<dbReference type="HAMAP" id="MF_00163">
    <property type="entry name" value="Pep_deformylase"/>
    <property type="match status" value="1"/>
</dbReference>
<sequence>MILPVYVVGSPVLRKVAEDIDAAYPELQGLISNMFDTMSFSDGVGLAAPQIGKSIRLFVIDASPMAEDYPDLVGFKRVFINAHITERFGDPWYFNEGCLSIPNLRENVLREESIRIEYVDENFQPHAEVFNGIAARVIQHEYDHLEGVLFIDKLAQIRKRMVQGKVTAITKGRFSASYKTKIG</sequence>
<evidence type="ECO:0000313" key="6">
    <source>
        <dbReference type="Proteomes" id="UP000199452"/>
    </source>
</evidence>
<feature type="active site" evidence="4">
    <location>
        <position position="141"/>
    </location>
</feature>
<comment type="catalytic activity">
    <reaction evidence="4">
        <text>N-terminal N-formyl-L-methionyl-[peptide] + H2O = N-terminal L-methionyl-[peptide] + formate</text>
        <dbReference type="Rhea" id="RHEA:24420"/>
        <dbReference type="Rhea" id="RHEA-COMP:10639"/>
        <dbReference type="Rhea" id="RHEA-COMP:10640"/>
        <dbReference type="ChEBI" id="CHEBI:15377"/>
        <dbReference type="ChEBI" id="CHEBI:15740"/>
        <dbReference type="ChEBI" id="CHEBI:49298"/>
        <dbReference type="ChEBI" id="CHEBI:64731"/>
        <dbReference type="EC" id="3.5.1.88"/>
    </reaction>
</comment>
<keyword evidence="4" id="KW-0408">Iron</keyword>
<dbReference type="GO" id="GO:0042586">
    <property type="term" value="F:peptide deformylase activity"/>
    <property type="evidence" value="ECO:0007669"/>
    <property type="project" value="UniProtKB-UniRule"/>
</dbReference>
<dbReference type="CDD" id="cd00487">
    <property type="entry name" value="Pep_deformylase"/>
    <property type="match status" value="1"/>
</dbReference>
<dbReference type="RefSeq" id="WP_092434055.1">
    <property type="nucleotide sequence ID" value="NZ_FMYP01000001.1"/>
</dbReference>
<feature type="binding site" evidence="4">
    <location>
        <position position="144"/>
    </location>
    <ligand>
        <name>Fe cation</name>
        <dbReference type="ChEBI" id="CHEBI:24875"/>
    </ligand>
</feature>
<evidence type="ECO:0000256" key="1">
    <source>
        <dbReference type="ARBA" id="ARBA00010759"/>
    </source>
</evidence>
<organism evidence="5 6">
    <name type="scientific">Williamwhitmania taraxaci</name>
    <dbReference type="NCBI Taxonomy" id="1640674"/>
    <lineage>
        <taxon>Bacteria</taxon>
        <taxon>Pseudomonadati</taxon>
        <taxon>Bacteroidota</taxon>
        <taxon>Bacteroidia</taxon>
        <taxon>Bacteroidales</taxon>
        <taxon>Williamwhitmaniaceae</taxon>
        <taxon>Williamwhitmania</taxon>
    </lineage>
</organism>
<evidence type="ECO:0000256" key="2">
    <source>
        <dbReference type="ARBA" id="ARBA00022723"/>
    </source>
</evidence>
<dbReference type="NCBIfam" id="NF001159">
    <property type="entry name" value="PRK00150.1-3"/>
    <property type="match status" value="1"/>
</dbReference>
<evidence type="ECO:0000313" key="5">
    <source>
        <dbReference type="EMBL" id="SDB81504.1"/>
    </source>
</evidence>
<dbReference type="STRING" id="1640674.SAMN05216323_100182"/>
<dbReference type="InterPro" id="IPR036821">
    <property type="entry name" value="Peptide_deformylase_sf"/>
</dbReference>
<dbReference type="EMBL" id="FMYP01000001">
    <property type="protein sequence ID" value="SDB81504.1"/>
    <property type="molecule type" value="Genomic_DNA"/>
</dbReference>
<dbReference type="SUPFAM" id="SSF56420">
    <property type="entry name" value="Peptide deformylase"/>
    <property type="match status" value="1"/>
</dbReference>